<dbReference type="PRINTS" id="PR00069">
    <property type="entry name" value="ALDKETRDTASE"/>
</dbReference>
<proteinExistence type="predicted"/>
<dbReference type="InterPro" id="IPR020471">
    <property type="entry name" value="AKR"/>
</dbReference>
<name>A0A147IZV3_9SPHN</name>
<dbReference type="GO" id="GO:0005737">
    <property type="term" value="C:cytoplasm"/>
    <property type="evidence" value="ECO:0007669"/>
    <property type="project" value="TreeGrafter"/>
</dbReference>
<evidence type="ECO:0000313" key="3">
    <source>
        <dbReference type="EMBL" id="KTW01404.1"/>
    </source>
</evidence>
<evidence type="ECO:0000256" key="1">
    <source>
        <dbReference type="ARBA" id="ARBA00023002"/>
    </source>
</evidence>
<dbReference type="InterPro" id="IPR050791">
    <property type="entry name" value="Aldo-Keto_reductase"/>
</dbReference>
<dbReference type="AlphaFoldDB" id="A0A147IZV3"/>
<dbReference type="Pfam" id="PF00248">
    <property type="entry name" value="Aldo_ket_red"/>
    <property type="match status" value="1"/>
</dbReference>
<organism evidence="3 4">
    <name type="scientific">Sphingomonas yabuuchiae</name>
    <dbReference type="NCBI Taxonomy" id="172044"/>
    <lineage>
        <taxon>Bacteria</taxon>
        <taxon>Pseudomonadati</taxon>
        <taxon>Pseudomonadota</taxon>
        <taxon>Alphaproteobacteria</taxon>
        <taxon>Sphingomonadales</taxon>
        <taxon>Sphingomonadaceae</taxon>
        <taxon>Sphingomonas</taxon>
    </lineage>
</organism>
<reference evidence="3 4" key="1">
    <citation type="journal article" date="2016" name="Front. Microbiol.">
        <title>Genomic Resource of Rice Seed Associated Bacteria.</title>
        <authorList>
            <person name="Midha S."/>
            <person name="Bansal K."/>
            <person name="Sharma S."/>
            <person name="Kumar N."/>
            <person name="Patil P.P."/>
            <person name="Chaudhry V."/>
            <person name="Patil P.B."/>
        </authorList>
    </citation>
    <scope>NUCLEOTIDE SEQUENCE [LARGE SCALE GENOMIC DNA]</scope>
    <source>
        <strain evidence="3 4">NS355</strain>
    </source>
</reference>
<dbReference type="Gene3D" id="3.20.20.100">
    <property type="entry name" value="NADP-dependent oxidoreductase domain"/>
    <property type="match status" value="1"/>
</dbReference>
<keyword evidence="1" id="KW-0560">Oxidoreductase</keyword>
<dbReference type="CDD" id="cd19076">
    <property type="entry name" value="AKR_AKR13A_13D"/>
    <property type="match status" value="1"/>
</dbReference>
<dbReference type="RefSeq" id="WP_058743927.1">
    <property type="nucleotide sequence ID" value="NZ_LDTF01000004.1"/>
</dbReference>
<dbReference type="SUPFAM" id="SSF51430">
    <property type="entry name" value="NAD(P)-linked oxidoreductase"/>
    <property type="match status" value="1"/>
</dbReference>
<dbReference type="OrthoDB" id="7181835at2"/>
<dbReference type="PANTHER" id="PTHR43625:SF40">
    <property type="entry name" value="ALDO-KETO REDUCTASE YAKC [NADP(+)]"/>
    <property type="match status" value="1"/>
</dbReference>
<accession>A0A147IZV3</accession>
<dbReference type="PATRIC" id="fig|172044.3.peg.1661"/>
<dbReference type="InterPro" id="IPR023210">
    <property type="entry name" value="NADP_OxRdtase_dom"/>
</dbReference>
<gene>
    <name evidence="3" type="ORF">NS355_00890</name>
</gene>
<dbReference type="EMBL" id="LDTF01000004">
    <property type="protein sequence ID" value="KTW01404.1"/>
    <property type="molecule type" value="Genomic_DNA"/>
</dbReference>
<dbReference type="InterPro" id="IPR036812">
    <property type="entry name" value="NAD(P)_OxRdtase_dom_sf"/>
</dbReference>
<evidence type="ECO:0000313" key="4">
    <source>
        <dbReference type="Proteomes" id="UP000073923"/>
    </source>
</evidence>
<sequence length="330" mass="35917">MKYRTLGPDFEVSALGLGCMPMAGVGRNMYGEADEAESIATIHRAIELGVTLFDTAEIYGPLVNEELVGRAIRGKRDAVVIATKFGFRYDDNGMTGVDSTPANVQRSCEGSLKRLGVETIDLFYQHRVDPNVPIEETVGAMGRLVEQGKVRRLGLSEASAETIRRAAAVHPIAAVQSEYSLWERDVEADILPVVRELGIGFVPYSPLGRGFLTGQITRREDLPEGDYRLGDPRYAEENFDRNMKVVEVVKQIAAAHDASAAQVALAWLLAQGPDIVPIPGSKRRATLEDSMKAAELVLSAEELAKLDEASPRGGTAGLRYGERAMAMTRL</sequence>
<dbReference type="GO" id="GO:0016491">
    <property type="term" value="F:oxidoreductase activity"/>
    <property type="evidence" value="ECO:0007669"/>
    <property type="project" value="UniProtKB-KW"/>
</dbReference>
<dbReference type="PANTHER" id="PTHR43625">
    <property type="entry name" value="AFLATOXIN B1 ALDEHYDE REDUCTASE"/>
    <property type="match status" value="1"/>
</dbReference>
<protein>
    <submittedName>
        <fullName evidence="3">Aldo/keto reductase</fullName>
    </submittedName>
</protein>
<comment type="caution">
    <text evidence="3">The sequence shown here is derived from an EMBL/GenBank/DDBJ whole genome shotgun (WGS) entry which is preliminary data.</text>
</comment>
<evidence type="ECO:0000259" key="2">
    <source>
        <dbReference type="Pfam" id="PF00248"/>
    </source>
</evidence>
<dbReference type="Proteomes" id="UP000073923">
    <property type="component" value="Unassembled WGS sequence"/>
</dbReference>
<feature type="domain" description="NADP-dependent oxidoreductase" evidence="2">
    <location>
        <begin position="15"/>
        <end position="309"/>
    </location>
</feature>